<dbReference type="EMBL" id="BMAU01021437">
    <property type="protein sequence ID" value="GFY36634.1"/>
    <property type="molecule type" value="Genomic_DNA"/>
</dbReference>
<name>A0A8X7BNJ7_TRICX</name>
<comment type="caution">
    <text evidence="1">The sequence shown here is derived from an EMBL/GenBank/DDBJ whole genome shotgun (WGS) entry which is preliminary data.</text>
</comment>
<evidence type="ECO:0000313" key="1">
    <source>
        <dbReference type="EMBL" id="GFY36634.1"/>
    </source>
</evidence>
<organism evidence="1 2">
    <name type="scientific">Trichonephila clavipes</name>
    <name type="common">Golden silk orbweaver</name>
    <name type="synonym">Nephila clavipes</name>
    <dbReference type="NCBI Taxonomy" id="2585209"/>
    <lineage>
        <taxon>Eukaryota</taxon>
        <taxon>Metazoa</taxon>
        <taxon>Ecdysozoa</taxon>
        <taxon>Arthropoda</taxon>
        <taxon>Chelicerata</taxon>
        <taxon>Arachnida</taxon>
        <taxon>Araneae</taxon>
        <taxon>Araneomorphae</taxon>
        <taxon>Entelegynae</taxon>
        <taxon>Araneoidea</taxon>
        <taxon>Nephilidae</taxon>
        <taxon>Trichonephila</taxon>
    </lineage>
</organism>
<gene>
    <name evidence="1" type="primary">EAI_04805</name>
    <name evidence="1" type="ORF">TNCV_28381</name>
</gene>
<protein>
    <submittedName>
        <fullName evidence="1">Histone-lysine N-methyltransferase SETMAR</fullName>
    </submittedName>
</protein>
<dbReference type="Proteomes" id="UP000887159">
    <property type="component" value="Unassembled WGS sequence"/>
</dbReference>
<accession>A0A8X7BNJ7</accession>
<keyword evidence="2" id="KW-1185">Reference proteome</keyword>
<evidence type="ECO:0000313" key="2">
    <source>
        <dbReference type="Proteomes" id="UP000887159"/>
    </source>
</evidence>
<reference evidence="1" key="1">
    <citation type="submission" date="2020-08" db="EMBL/GenBank/DDBJ databases">
        <title>Multicomponent nature underlies the extraordinary mechanical properties of spider dragline silk.</title>
        <authorList>
            <person name="Kono N."/>
            <person name="Nakamura H."/>
            <person name="Mori M."/>
            <person name="Yoshida Y."/>
            <person name="Ohtoshi R."/>
            <person name="Malay A.D."/>
            <person name="Moran D.A.P."/>
            <person name="Tomita M."/>
            <person name="Numata K."/>
            <person name="Arakawa K."/>
        </authorList>
    </citation>
    <scope>NUCLEOTIDE SEQUENCE</scope>
</reference>
<sequence length="167" mass="18581">MRSEDHGGLAISLPYPVHLPGCVAWGGYTSQLKNAADAPSCMNLTFWCSVVGTPCSSGRYSGISIFDVKDASRTGRTIVENVDKTTEIFEIDYHISGRSITQELKIDHKTVCFKPFKQSWIQKEARCLGATPINTKKHDGPISICEALAKWKETNPFLKRMVTEDKK</sequence>
<dbReference type="AlphaFoldDB" id="A0A8X7BNJ7"/>
<proteinExistence type="predicted"/>